<keyword evidence="2" id="KW-1185">Reference proteome</keyword>
<dbReference type="OrthoDB" id="5981197at2759"/>
<proteinExistence type="predicted"/>
<dbReference type="AlphaFoldDB" id="A0A7D9MDZ3"/>
<comment type="caution">
    <text evidence="1">The sequence shown here is derived from an EMBL/GenBank/DDBJ whole genome shotgun (WGS) entry which is preliminary data.</text>
</comment>
<evidence type="ECO:0000313" key="2">
    <source>
        <dbReference type="Proteomes" id="UP001152795"/>
    </source>
</evidence>
<name>A0A7D9MDZ3_PARCT</name>
<accession>A0A7D9MDZ3</accession>
<evidence type="ECO:0000313" key="1">
    <source>
        <dbReference type="EMBL" id="CAB4045880.1"/>
    </source>
</evidence>
<reference evidence="1" key="1">
    <citation type="submission" date="2020-04" db="EMBL/GenBank/DDBJ databases">
        <authorList>
            <person name="Alioto T."/>
            <person name="Alioto T."/>
            <person name="Gomez Garrido J."/>
        </authorList>
    </citation>
    <scope>NUCLEOTIDE SEQUENCE</scope>
    <source>
        <strain evidence="1">A484AB</strain>
    </source>
</reference>
<gene>
    <name evidence="1" type="ORF">PACLA_8A025678</name>
</gene>
<dbReference type="EMBL" id="CACRXK020042867">
    <property type="protein sequence ID" value="CAB4045880.1"/>
    <property type="molecule type" value="Genomic_DNA"/>
</dbReference>
<sequence length="61" mass="7204">MALPRMRNTVFYSAVILSIVFTMLDYPFAQLLNPMFFTNLFVAWELSRIGIHNQTQEVHLR</sequence>
<dbReference type="Proteomes" id="UP001152795">
    <property type="component" value="Unassembled WGS sequence"/>
</dbReference>
<protein>
    <submittedName>
        <fullName evidence="1">Uncharacterized protein</fullName>
    </submittedName>
</protein>
<organism evidence="1 2">
    <name type="scientific">Paramuricea clavata</name>
    <name type="common">Red gorgonian</name>
    <name type="synonym">Violescent sea-whip</name>
    <dbReference type="NCBI Taxonomy" id="317549"/>
    <lineage>
        <taxon>Eukaryota</taxon>
        <taxon>Metazoa</taxon>
        <taxon>Cnidaria</taxon>
        <taxon>Anthozoa</taxon>
        <taxon>Octocorallia</taxon>
        <taxon>Malacalcyonacea</taxon>
        <taxon>Plexauridae</taxon>
        <taxon>Paramuricea</taxon>
    </lineage>
</organism>
<feature type="non-terminal residue" evidence="1">
    <location>
        <position position="61"/>
    </location>
</feature>